<evidence type="ECO:0000313" key="2">
    <source>
        <dbReference type="Proteomes" id="UP000292282"/>
    </source>
</evidence>
<dbReference type="Proteomes" id="UP000292282">
    <property type="component" value="Unassembled WGS sequence"/>
</dbReference>
<keyword evidence="2" id="KW-1185">Reference proteome</keyword>
<dbReference type="EMBL" id="PITK01000250">
    <property type="protein sequence ID" value="TBU18159.1"/>
    <property type="molecule type" value="Genomic_DNA"/>
</dbReference>
<accession>A0A4Q9M077</accession>
<name>A0A4Q9M077_9MICR</name>
<dbReference type="AlphaFoldDB" id="A0A4Q9M077"/>
<comment type="caution">
    <text evidence="1">The sequence shown here is derived from an EMBL/GenBank/DDBJ whole genome shotgun (WGS) entry which is preliminary data.</text>
</comment>
<evidence type="ECO:0000313" key="1">
    <source>
        <dbReference type="EMBL" id="TBU18159.1"/>
    </source>
</evidence>
<sequence length="108" mass="12545">MLLQLVDCLGKPRDTSTKRTAFLTLGTIIKPTLTIKMLFKSRIRVKEKVTTKKSEEDLLANLYTKSKTKTKFKVIAYRNNKLVIYNDSLKFARKGRLIPREEAVFCYI</sequence>
<protein>
    <submittedName>
        <fullName evidence="1">Uncharacterized protein</fullName>
    </submittedName>
</protein>
<dbReference type="VEuPathDB" id="MicrosporidiaDB:CWI38_0250p0040"/>
<proteinExistence type="predicted"/>
<reference evidence="1 2" key="1">
    <citation type="submission" date="2017-12" db="EMBL/GenBank/DDBJ databases">
        <authorList>
            <person name="Pombert J.-F."/>
            <person name="Haag K.L."/>
            <person name="Ebert D."/>
        </authorList>
    </citation>
    <scope>NUCLEOTIDE SEQUENCE [LARGE SCALE GENOMIC DNA]</scope>
    <source>
        <strain evidence="1">IL-G-3</strain>
    </source>
</reference>
<organism evidence="1 2">
    <name type="scientific">Hamiltosporidium tvaerminnensis</name>
    <dbReference type="NCBI Taxonomy" id="1176355"/>
    <lineage>
        <taxon>Eukaryota</taxon>
        <taxon>Fungi</taxon>
        <taxon>Fungi incertae sedis</taxon>
        <taxon>Microsporidia</taxon>
        <taxon>Dubosqiidae</taxon>
        <taxon>Hamiltosporidium</taxon>
    </lineage>
</organism>
<gene>
    <name evidence="1" type="ORF">CWI38_0250p0040</name>
</gene>